<evidence type="ECO:0000259" key="8">
    <source>
        <dbReference type="PROSITE" id="PS50923"/>
    </source>
</evidence>
<dbReference type="Pfam" id="PF00084">
    <property type="entry name" value="Sushi"/>
    <property type="match status" value="3"/>
</dbReference>
<feature type="domain" description="Sushi" evidence="8">
    <location>
        <begin position="85"/>
        <end position="145"/>
    </location>
</feature>
<dbReference type="Proteomes" id="UP001190640">
    <property type="component" value="Chromosome 5"/>
</dbReference>
<dbReference type="KEGG" id="emc:129329826"/>
<dbReference type="PANTHER" id="PTHR19325">
    <property type="entry name" value="COMPLEMENT COMPONENT-RELATED SUSHI DOMAIN-CONTAINING"/>
    <property type="match status" value="1"/>
</dbReference>
<evidence type="ECO:0000313" key="10">
    <source>
        <dbReference type="RefSeq" id="XP_054835470.1"/>
    </source>
</evidence>
<evidence type="ECO:0000256" key="5">
    <source>
        <dbReference type="ARBA" id="ARBA00023180"/>
    </source>
</evidence>
<protein>
    <submittedName>
        <fullName evidence="10">Complement decay-accelerating factor transmembrane isoform-like</fullName>
    </submittedName>
</protein>
<evidence type="ECO:0000256" key="4">
    <source>
        <dbReference type="ARBA" id="ARBA00023157"/>
    </source>
</evidence>
<evidence type="ECO:0000256" key="1">
    <source>
        <dbReference type="ARBA" id="ARBA00022659"/>
    </source>
</evidence>
<keyword evidence="4" id="KW-1015">Disulfide bond</keyword>
<evidence type="ECO:0000313" key="9">
    <source>
        <dbReference type="Proteomes" id="UP001190640"/>
    </source>
</evidence>
<dbReference type="Gene3D" id="2.10.70.10">
    <property type="entry name" value="Complement Module, domain 1"/>
    <property type="match status" value="3"/>
</dbReference>
<feature type="chain" id="PRO_5041726362" evidence="7">
    <location>
        <begin position="23"/>
        <end position="299"/>
    </location>
</feature>
<feature type="signal peptide" evidence="7">
    <location>
        <begin position="1"/>
        <end position="22"/>
    </location>
</feature>
<evidence type="ECO:0000256" key="2">
    <source>
        <dbReference type="ARBA" id="ARBA00022729"/>
    </source>
</evidence>
<evidence type="ECO:0000256" key="6">
    <source>
        <dbReference type="PROSITE-ProRule" id="PRU00302"/>
    </source>
</evidence>
<keyword evidence="9" id="KW-1185">Reference proteome</keyword>
<dbReference type="RefSeq" id="XP_054835470.1">
    <property type="nucleotide sequence ID" value="XM_054979495.1"/>
</dbReference>
<dbReference type="PROSITE" id="PS50923">
    <property type="entry name" value="SUSHI"/>
    <property type="match status" value="3"/>
</dbReference>
<comment type="caution">
    <text evidence="6">Lacks conserved residue(s) required for the propagation of feature annotation.</text>
</comment>
<dbReference type="CDD" id="cd00033">
    <property type="entry name" value="CCP"/>
    <property type="match status" value="3"/>
</dbReference>
<name>A0AA97JD22_EUBMA</name>
<dbReference type="SMART" id="SM00032">
    <property type="entry name" value="CCP"/>
    <property type="match status" value="3"/>
</dbReference>
<dbReference type="InterPro" id="IPR035976">
    <property type="entry name" value="Sushi/SCR/CCP_sf"/>
</dbReference>
<dbReference type="AlphaFoldDB" id="A0AA97JD22"/>
<dbReference type="PANTHER" id="PTHR19325:SF570">
    <property type="entry name" value="COMPLEMENT COMPONENT 4 BINDING PROTEIN, MEMBRANE"/>
    <property type="match status" value="1"/>
</dbReference>
<sequence>MPPCRGAFLAALLLVFLSEARGDCNPPEPIRNAALKQEPKPSYPAGTELTYTCISGYEYIPGKRPVIRCLDTSEWSQVDVFCRGKRCPTPDIGNGHIVEDSELRLGDQITFACYEGYRPVGRTEARCVLSGSNVDWNSRPPHCERVPCYPPPEIANGRHNGQGDSYTYGSAVTYQCDREFSLIGNKTIVCTVDKNLNGKWSGSAPQCKDEILLPSSGPNVTSTFPTYTSSLPTLQTELAWEKLFIILQEIKDLINIKTKSFEERLDGLEKKVDKVIYEMKSCCQQSREERLEEEEEEES</sequence>
<evidence type="ECO:0000256" key="7">
    <source>
        <dbReference type="SAM" id="SignalP"/>
    </source>
</evidence>
<evidence type="ECO:0000256" key="3">
    <source>
        <dbReference type="ARBA" id="ARBA00022737"/>
    </source>
</evidence>
<dbReference type="InterPro" id="IPR000436">
    <property type="entry name" value="Sushi_SCR_CCP_dom"/>
</dbReference>
<gene>
    <name evidence="10" type="primary">LOC129329826</name>
</gene>
<keyword evidence="2 7" id="KW-0732">Signal</keyword>
<dbReference type="FunFam" id="2.10.70.10:FF:000014">
    <property type="entry name" value="Membrane cofactor protein"/>
    <property type="match status" value="1"/>
</dbReference>
<organism evidence="9 10">
    <name type="scientific">Eublepharis macularius</name>
    <name type="common">Leopard gecko</name>
    <name type="synonym">Cyrtodactylus macularius</name>
    <dbReference type="NCBI Taxonomy" id="481883"/>
    <lineage>
        <taxon>Eukaryota</taxon>
        <taxon>Metazoa</taxon>
        <taxon>Chordata</taxon>
        <taxon>Craniata</taxon>
        <taxon>Vertebrata</taxon>
        <taxon>Euteleostomi</taxon>
        <taxon>Lepidosauria</taxon>
        <taxon>Squamata</taxon>
        <taxon>Bifurcata</taxon>
        <taxon>Gekkota</taxon>
        <taxon>Eublepharidae</taxon>
        <taxon>Eublepharinae</taxon>
        <taxon>Eublepharis</taxon>
    </lineage>
</organism>
<accession>A0AA97JD22</accession>
<dbReference type="InterPro" id="IPR050350">
    <property type="entry name" value="Compl-Cell_Adhes-Reg"/>
</dbReference>
<keyword evidence="5" id="KW-0325">Glycoprotein</keyword>
<dbReference type="SUPFAM" id="SSF57535">
    <property type="entry name" value="Complement control module/SCR domain"/>
    <property type="match status" value="3"/>
</dbReference>
<dbReference type="GeneID" id="129329826"/>
<keyword evidence="3" id="KW-0677">Repeat</keyword>
<proteinExistence type="predicted"/>
<feature type="domain" description="Sushi" evidence="8">
    <location>
        <begin position="146"/>
        <end position="209"/>
    </location>
</feature>
<reference evidence="10" key="1">
    <citation type="submission" date="2025-08" db="UniProtKB">
        <authorList>
            <consortium name="RefSeq"/>
        </authorList>
    </citation>
    <scope>IDENTIFICATION</scope>
    <source>
        <tissue evidence="10">Blood</tissue>
    </source>
</reference>
<feature type="domain" description="Sushi" evidence="8">
    <location>
        <begin position="22"/>
        <end position="84"/>
    </location>
</feature>
<keyword evidence="1 6" id="KW-0768">Sushi</keyword>